<name>A0A0A0K404_CUCSA</name>
<reference evidence="1 2" key="2">
    <citation type="journal article" date="2009" name="PLoS ONE">
        <title>An integrated genetic and cytogenetic map of the cucumber genome.</title>
        <authorList>
            <person name="Ren Y."/>
            <person name="Zhang Z."/>
            <person name="Liu J."/>
            <person name="Staub J.E."/>
            <person name="Han Y."/>
            <person name="Cheng Z."/>
            <person name="Li X."/>
            <person name="Lu J."/>
            <person name="Miao H."/>
            <person name="Kang H."/>
            <person name="Xie B."/>
            <person name="Gu X."/>
            <person name="Wang X."/>
            <person name="Du Y."/>
            <person name="Jin W."/>
            <person name="Huang S."/>
        </authorList>
    </citation>
    <scope>NUCLEOTIDE SEQUENCE [LARGE SCALE GENOMIC DNA]</scope>
    <source>
        <strain evidence="2">cv. 9930</strain>
    </source>
</reference>
<dbReference type="AlphaFoldDB" id="A0A0A0K404"/>
<keyword evidence="2" id="KW-1185">Reference proteome</keyword>
<sequence>MVQIHKSEGHYQETEDNILQSCWTSPKWKTGRRLEKVNERECEGVRVHEEEKTAMGRACSS</sequence>
<dbReference type="EMBL" id="CM002928">
    <property type="protein sequence ID" value="KGN43719.1"/>
    <property type="molecule type" value="Genomic_DNA"/>
</dbReference>
<evidence type="ECO:0000313" key="1">
    <source>
        <dbReference type="EMBL" id="KGN43719.1"/>
    </source>
</evidence>
<reference evidence="1 2" key="3">
    <citation type="journal article" date="2010" name="BMC Genomics">
        <title>Transcriptome sequencing and comparative analysis of cucumber flowers with different sex types.</title>
        <authorList>
            <person name="Guo S."/>
            <person name="Zheng Y."/>
            <person name="Joung J.G."/>
            <person name="Liu S."/>
            <person name="Zhang Z."/>
            <person name="Crasta O.R."/>
            <person name="Sobral B.W."/>
            <person name="Xu Y."/>
            <person name="Huang S."/>
            <person name="Fei Z."/>
        </authorList>
    </citation>
    <scope>NUCLEOTIDE SEQUENCE [LARGE SCALE GENOMIC DNA]</scope>
    <source>
        <strain evidence="2">cv. 9930</strain>
    </source>
</reference>
<protein>
    <submittedName>
        <fullName evidence="1">Uncharacterized protein</fullName>
    </submittedName>
</protein>
<organism evidence="1 2">
    <name type="scientific">Cucumis sativus</name>
    <name type="common">Cucumber</name>
    <dbReference type="NCBI Taxonomy" id="3659"/>
    <lineage>
        <taxon>Eukaryota</taxon>
        <taxon>Viridiplantae</taxon>
        <taxon>Streptophyta</taxon>
        <taxon>Embryophyta</taxon>
        <taxon>Tracheophyta</taxon>
        <taxon>Spermatophyta</taxon>
        <taxon>Magnoliopsida</taxon>
        <taxon>eudicotyledons</taxon>
        <taxon>Gunneridae</taxon>
        <taxon>Pentapetalae</taxon>
        <taxon>rosids</taxon>
        <taxon>fabids</taxon>
        <taxon>Cucurbitales</taxon>
        <taxon>Cucurbitaceae</taxon>
        <taxon>Benincaseae</taxon>
        <taxon>Cucumis</taxon>
    </lineage>
</organism>
<gene>
    <name evidence="1" type="ORF">Csa_7G062850</name>
</gene>
<accession>A0A0A0K404</accession>
<proteinExistence type="predicted"/>
<reference evidence="1 2" key="4">
    <citation type="journal article" date="2011" name="BMC Genomics">
        <title>RNA-Seq improves annotation of protein-coding genes in the cucumber genome.</title>
        <authorList>
            <person name="Li Z."/>
            <person name="Zhang Z."/>
            <person name="Yan P."/>
            <person name="Huang S."/>
            <person name="Fei Z."/>
            <person name="Lin K."/>
        </authorList>
    </citation>
    <scope>NUCLEOTIDE SEQUENCE [LARGE SCALE GENOMIC DNA]</scope>
    <source>
        <strain evidence="2">cv. 9930</strain>
    </source>
</reference>
<dbReference type="Gramene" id="KGN43719">
    <property type="protein sequence ID" value="KGN43719"/>
    <property type="gene ID" value="Csa_7G062850"/>
</dbReference>
<reference evidence="1 2" key="1">
    <citation type="journal article" date="2009" name="Nat. Genet.">
        <title>The genome of the cucumber, Cucumis sativus L.</title>
        <authorList>
            <person name="Huang S."/>
            <person name="Li R."/>
            <person name="Zhang Z."/>
            <person name="Li L."/>
            <person name="Gu X."/>
            <person name="Fan W."/>
            <person name="Lucas W.J."/>
            <person name="Wang X."/>
            <person name="Xie B."/>
            <person name="Ni P."/>
            <person name="Ren Y."/>
            <person name="Zhu H."/>
            <person name="Li J."/>
            <person name="Lin K."/>
            <person name="Jin W."/>
            <person name="Fei Z."/>
            <person name="Li G."/>
            <person name="Staub J."/>
            <person name="Kilian A."/>
            <person name="van der Vossen E.A."/>
            <person name="Wu Y."/>
            <person name="Guo J."/>
            <person name="He J."/>
            <person name="Jia Z."/>
            <person name="Ren Y."/>
            <person name="Tian G."/>
            <person name="Lu Y."/>
            <person name="Ruan J."/>
            <person name="Qian W."/>
            <person name="Wang M."/>
            <person name="Huang Q."/>
            <person name="Li B."/>
            <person name="Xuan Z."/>
            <person name="Cao J."/>
            <person name="Asan"/>
            <person name="Wu Z."/>
            <person name="Zhang J."/>
            <person name="Cai Q."/>
            <person name="Bai Y."/>
            <person name="Zhao B."/>
            <person name="Han Y."/>
            <person name="Li Y."/>
            <person name="Li X."/>
            <person name="Wang S."/>
            <person name="Shi Q."/>
            <person name="Liu S."/>
            <person name="Cho W.K."/>
            <person name="Kim J.Y."/>
            <person name="Xu Y."/>
            <person name="Heller-Uszynska K."/>
            <person name="Miao H."/>
            <person name="Cheng Z."/>
            <person name="Zhang S."/>
            <person name="Wu J."/>
            <person name="Yang Y."/>
            <person name="Kang H."/>
            <person name="Li M."/>
            <person name="Liang H."/>
            <person name="Ren X."/>
            <person name="Shi Z."/>
            <person name="Wen M."/>
            <person name="Jian M."/>
            <person name="Yang H."/>
            <person name="Zhang G."/>
            <person name="Yang Z."/>
            <person name="Chen R."/>
            <person name="Liu S."/>
            <person name="Li J."/>
            <person name="Ma L."/>
            <person name="Liu H."/>
            <person name="Zhou Y."/>
            <person name="Zhao J."/>
            <person name="Fang X."/>
            <person name="Li G."/>
            <person name="Fang L."/>
            <person name="Li Y."/>
            <person name="Liu D."/>
            <person name="Zheng H."/>
            <person name="Zhang Y."/>
            <person name="Qin N."/>
            <person name="Li Z."/>
            <person name="Yang G."/>
            <person name="Yang S."/>
            <person name="Bolund L."/>
            <person name="Kristiansen K."/>
            <person name="Zheng H."/>
            <person name="Li S."/>
            <person name="Zhang X."/>
            <person name="Yang H."/>
            <person name="Wang J."/>
            <person name="Sun R."/>
            <person name="Zhang B."/>
            <person name="Jiang S."/>
            <person name="Wang J."/>
            <person name="Du Y."/>
            <person name="Li S."/>
        </authorList>
    </citation>
    <scope>NUCLEOTIDE SEQUENCE [LARGE SCALE GENOMIC DNA]</scope>
    <source>
        <strain evidence="2">cv. 9930</strain>
    </source>
</reference>
<dbReference type="Proteomes" id="UP000029981">
    <property type="component" value="Chromosome 7"/>
</dbReference>
<evidence type="ECO:0000313" key="2">
    <source>
        <dbReference type="Proteomes" id="UP000029981"/>
    </source>
</evidence>